<feature type="region of interest" description="Disordered" evidence="1">
    <location>
        <begin position="47"/>
        <end position="136"/>
    </location>
</feature>
<feature type="non-terminal residue" evidence="2">
    <location>
        <position position="1"/>
    </location>
</feature>
<feature type="compositionally biased region" description="Polar residues" evidence="1">
    <location>
        <begin position="97"/>
        <end position="115"/>
    </location>
</feature>
<dbReference type="EMBL" id="KB632064">
    <property type="protein sequence ID" value="ERL88461.1"/>
    <property type="molecule type" value="Genomic_DNA"/>
</dbReference>
<feature type="region of interest" description="Disordered" evidence="1">
    <location>
        <begin position="1"/>
        <end position="24"/>
    </location>
</feature>
<organism evidence="2 3">
    <name type="scientific">Dendroctonus ponderosae</name>
    <name type="common">Mountain pine beetle</name>
    <dbReference type="NCBI Taxonomy" id="77166"/>
    <lineage>
        <taxon>Eukaryota</taxon>
        <taxon>Metazoa</taxon>
        <taxon>Ecdysozoa</taxon>
        <taxon>Arthropoda</taxon>
        <taxon>Hexapoda</taxon>
        <taxon>Insecta</taxon>
        <taxon>Pterygota</taxon>
        <taxon>Neoptera</taxon>
        <taxon>Endopterygota</taxon>
        <taxon>Coleoptera</taxon>
        <taxon>Polyphaga</taxon>
        <taxon>Cucujiformia</taxon>
        <taxon>Curculionidae</taxon>
        <taxon>Scolytinae</taxon>
        <taxon>Dendroctonus</taxon>
    </lineage>
</organism>
<feature type="compositionally biased region" description="Basic residues" evidence="1">
    <location>
        <begin position="190"/>
        <end position="201"/>
    </location>
</feature>
<accession>U4UCZ4</accession>
<dbReference type="Proteomes" id="UP000030742">
    <property type="component" value="Unassembled WGS sequence"/>
</dbReference>
<evidence type="ECO:0000256" key="1">
    <source>
        <dbReference type="SAM" id="MobiDB-lite"/>
    </source>
</evidence>
<proteinExistence type="predicted"/>
<gene>
    <name evidence="2" type="ORF">D910_05847</name>
</gene>
<sequence>LAPVQEDSVISPDKFSKHKKIARNTPESGFELLQEMDCRTASETVLVQKPEFNNEDINIEPKPEMSSTSDLVKNDMSLESNKEKRAINVSEPKSKNRSAQGITSKASNKLHTTKLNPKAELIKEGKGPPIISSTPIARPKRNCKKKIQNTTDLDIIEVLPMPEEPDNHPVKETTSKIKPKGKPKPVEKKTRQKNTVKRNKRTKPVMQDYFALFEESRCTHLEAVAKYANQPPLLMFEQNTFQNLDLAARCEASASTPPLSSSSSEHYDWPEIDIEDAKGNKVNIIQNVALKRRSPKNCITQPQERTILDDEMLPTFDEIIPSPPEELQNAEDSVHVKDVGFLLINQILDLMYNNQGDSLTKLKHLSLASTDILKENNAI</sequence>
<evidence type="ECO:0000313" key="3">
    <source>
        <dbReference type="Proteomes" id="UP000030742"/>
    </source>
</evidence>
<feature type="compositionally biased region" description="Basic and acidic residues" evidence="1">
    <location>
        <begin position="165"/>
        <end position="175"/>
    </location>
</feature>
<feature type="region of interest" description="Disordered" evidence="1">
    <location>
        <begin position="161"/>
        <end position="201"/>
    </location>
</feature>
<evidence type="ECO:0000313" key="2">
    <source>
        <dbReference type="EMBL" id="ERL88461.1"/>
    </source>
</evidence>
<dbReference type="AlphaFoldDB" id="U4UCZ4"/>
<name>U4UCZ4_DENPD</name>
<reference evidence="2 3" key="1">
    <citation type="journal article" date="2013" name="Genome Biol.">
        <title>Draft genome of the mountain pine beetle, Dendroctonus ponderosae Hopkins, a major forest pest.</title>
        <authorList>
            <person name="Keeling C.I."/>
            <person name="Yuen M.M."/>
            <person name="Liao N.Y."/>
            <person name="Docking T.R."/>
            <person name="Chan S.K."/>
            <person name="Taylor G.A."/>
            <person name="Palmquist D.L."/>
            <person name="Jackman S.D."/>
            <person name="Nguyen A."/>
            <person name="Li M."/>
            <person name="Henderson H."/>
            <person name="Janes J.K."/>
            <person name="Zhao Y."/>
            <person name="Pandoh P."/>
            <person name="Moore R."/>
            <person name="Sperling F.A."/>
            <person name="Huber D.P."/>
            <person name="Birol I."/>
            <person name="Jones S.J."/>
            <person name="Bohlmann J."/>
        </authorList>
    </citation>
    <scope>NUCLEOTIDE SEQUENCE</scope>
</reference>
<protein>
    <submittedName>
        <fullName evidence="2">Uncharacterized protein</fullName>
    </submittedName>
</protein>